<protein>
    <submittedName>
        <fullName evidence="2">Uncharacterized protein</fullName>
    </submittedName>
</protein>
<dbReference type="OrthoDB" id="3559868at2759"/>
<feature type="region of interest" description="Disordered" evidence="1">
    <location>
        <begin position="1"/>
        <end position="42"/>
    </location>
</feature>
<accession>A0A8H4RW09</accession>
<evidence type="ECO:0000256" key="1">
    <source>
        <dbReference type="SAM" id="MobiDB-lite"/>
    </source>
</evidence>
<organism evidence="2 3">
    <name type="scientific">Cudoniella acicularis</name>
    <dbReference type="NCBI Taxonomy" id="354080"/>
    <lineage>
        <taxon>Eukaryota</taxon>
        <taxon>Fungi</taxon>
        <taxon>Dikarya</taxon>
        <taxon>Ascomycota</taxon>
        <taxon>Pezizomycotina</taxon>
        <taxon>Leotiomycetes</taxon>
        <taxon>Helotiales</taxon>
        <taxon>Tricladiaceae</taxon>
        <taxon>Cudoniella</taxon>
    </lineage>
</organism>
<dbReference type="AlphaFoldDB" id="A0A8H4RW09"/>
<dbReference type="EMBL" id="JAAMPI010000039">
    <property type="protein sequence ID" value="KAF4637024.1"/>
    <property type="molecule type" value="Genomic_DNA"/>
</dbReference>
<evidence type="ECO:0000313" key="2">
    <source>
        <dbReference type="EMBL" id="KAF4637024.1"/>
    </source>
</evidence>
<proteinExistence type="predicted"/>
<name>A0A8H4RW09_9HELO</name>
<dbReference type="Proteomes" id="UP000566819">
    <property type="component" value="Unassembled WGS sequence"/>
</dbReference>
<evidence type="ECO:0000313" key="3">
    <source>
        <dbReference type="Proteomes" id="UP000566819"/>
    </source>
</evidence>
<keyword evidence="3" id="KW-1185">Reference proteome</keyword>
<sequence>MLPDSLPPTSEGARAPIERLDESFSGDGESALDGPTSDKSAGIGVEFESFDITFKSNSPTPCDELSTFALKRKMVGERFGQNWVLTADTTSLNAGYLSAEYILNGKTIKIGTGALAAAAAGVANNIASLNTTSYVYKF</sequence>
<reference evidence="2 3" key="1">
    <citation type="submission" date="2020-03" db="EMBL/GenBank/DDBJ databases">
        <title>Draft Genome Sequence of Cudoniella acicularis.</title>
        <authorList>
            <person name="Buettner E."/>
            <person name="Kellner H."/>
        </authorList>
    </citation>
    <scope>NUCLEOTIDE SEQUENCE [LARGE SCALE GENOMIC DNA]</scope>
    <source>
        <strain evidence="2 3">DSM 108380</strain>
    </source>
</reference>
<comment type="caution">
    <text evidence="2">The sequence shown here is derived from an EMBL/GenBank/DDBJ whole genome shotgun (WGS) entry which is preliminary data.</text>
</comment>
<gene>
    <name evidence="2" type="ORF">G7Y89_g1066</name>
</gene>